<accession>A0ABV9C3H3</accession>
<evidence type="ECO:0000256" key="11">
    <source>
        <dbReference type="ARBA" id="ARBA00049091"/>
    </source>
</evidence>
<dbReference type="Gene3D" id="3.40.30.10">
    <property type="entry name" value="Glutaredoxin"/>
    <property type="match status" value="1"/>
</dbReference>
<evidence type="ECO:0000256" key="2">
    <source>
        <dbReference type="ARBA" id="ARBA00013017"/>
    </source>
</evidence>
<dbReference type="InterPro" id="IPR036249">
    <property type="entry name" value="Thioredoxin-like_sf"/>
</dbReference>
<comment type="caution">
    <text evidence="13">The sequence shown here is derived from an EMBL/GenBank/DDBJ whole genome shotgun (WGS) entry which is preliminary data.</text>
</comment>
<gene>
    <name evidence="13" type="ORF">ACFO5W_10490</name>
</gene>
<dbReference type="Proteomes" id="UP001595961">
    <property type="component" value="Unassembled WGS sequence"/>
</dbReference>
<evidence type="ECO:0000256" key="10">
    <source>
        <dbReference type="ARBA" id="ARBA00042639"/>
    </source>
</evidence>
<evidence type="ECO:0000256" key="1">
    <source>
        <dbReference type="ARBA" id="ARBA00003330"/>
    </source>
</evidence>
<name>A0ABV9C3H3_9GAMM</name>
<dbReference type="EC" id="1.11.1.24" evidence="2"/>
<evidence type="ECO:0000256" key="4">
    <source>
        <dbReference type="ARBA" id="ARBA00022862"/>
    </source>
</evidence>
<dbReference type="PROSITE" id="PS51352">
    <property type="entry name" value="THIOREDOXIN_2"/>
    <property type="match status" value="1"/>
</dbReference>
<comment type="function">
    <text evidence="1">Thiol-specific peroxidase that catalyzes the reduction of hydrogen peroxide and organic hydroperoxides to water and alcohols, respectively. Plays a role in cell protection against oxidative stress by detoxifying peroxides and as sensor of hydrogen peroxide-mediated signaling events.</text>
</comment>
<organism evidence="13 14">
    <name type="scientific">Dyella halodurans</name>
    <dbReference type="NCBI Taxonomy" id="1920171"/>
    <lineage>
        <taxon>Bacteria</taxon>
        <taxon>Pseudomonadati</taxon>
        <taxon>Pseudomonadota</taxon>
        <taxon>Gammaproteobacteria</taxon>
        <taxon>Lysobacterales</taxon>
        <taxon>Rhodanobacteraceae</taxon>
        <taxon>Dyella</taxon>
    </lineage>
</organism>
<dbReference type="EMBL" id="JBHSGA010000017">
    <property type="protein sequence ID" value="MFC4527059.1"/>
    <property type="molecule type" value="Genomic_DNA"/>
</dbReference>
<dbReference type="InterPro" id="IPR000866">
    <property type="entry name" value="AhpC/TSA"/>
</dbReference>
<dbReference type="PANTHER" id="PTHR42801:SF7">
    <property type="entry name" value="SLL1159 PROTEIN"/>
    <property type="match status" value="1"/>
</dbReference>
<keyword evidence="5" id="KW-0560">Oxidoreductase</keyword>
<keyword evidence="4" id="KW-0049">Antioxidant</keyword>
<keyword evidence="6" id="KW-1015">Disulfide bond</keyword>
<evidence type="ECO:0000313" key="14">
    <source>
        <dbReference type="Proteomes" id="UP001595961"/>
    </source>
</evidence>
<dbReference type="RefSeq" id="WP_266148960.1">
    <property type="nucleotide sequence ID" value="NZ_CP064028.1"/>
</dbReference>
<dbReference type="Pfam" id="PF00578">
    <property type="entry name" value="AhpC-TSA"/>
    <property type="match status" value="1"/>
</dbReference>
<evidence type="ECO:0000313" key="13">
    <source>
        <dbReference type="EMBL" id="MFC4527059.1"/>
    </source>
</evidence>
<feature type="domain" description="Thioredoxin" evidence="12">
    <location>
        <begin position="12"/>
        <end position="181"/>
    </location>
</feature>
<evidence type="ECO:0000256" key="7">
    <source>
        <dbReference type="ARBA" id="ARBA00023284"/>
    </source>
</evidence>
<evidence type="ECO:0000259" key="12">
    <source>
        <dbReference type="PROSITE" id="PS51352"/>
    </source>
</evidence>
<keyword evidence="3" id="KW-0575">Peroxidase</keyword>
<protein>
    <recommendedName>
        <fullName evidence="2">thioredoxin-dependent peroxiredoxin</fullName>
        <ecNumber evidence="2">1.11.1.24</ecNumber>
    </recommendedName>
    <alternativeName>
        <fullName evidence="8">Thioredoxin peroxidase</fullName>
    </alternativeName>
    <alternativeName>
        <fullName evidence="10">Thioredoxin-dependent peroxiredoxin Bcp</fullName>
    </alternativeName>
</protein>
<sequence>MAASSEAASKALRAGARAPLFALRDTHGQGVSLDRLLDAGPVILHFFRGAWCSFGERGLADLAGAYDQFKDLGASAMAIAPPSKPAAPVLPLPMPELIDENLKVSRAFGLAYELPLTLRARYEELGYQPPVTRTANSFLVPIPATYLIDHEGVVALAYVDVDYRNGFDVDSLVKALRALQARRLSVPRSPKPGTSSPR</sequence>
<proteinExistence type="inferred from homology"/>
<reference evidence="14" key="1">
    <citation type="journal article" date="2019" name="Int. J. Syst. Evol. Microbiol.">
        <title>The Global Catalogue of Microorganisms (GCM) 10K type strain sequencing project: providing services to taxonomists for standard genome sequencing and annotation.</title>
        <authorList>
            <consortium name="The Broad Institute Genomics Platform"/>
            <consortium name="The Broad Institute Genome Sequencing Center for Infectious Disease"/>
            <person name="Wu L."/>
            <person name="Ma J."/>
        </authorList>
    </citation>
    <scope>NUCLEOTIDE SEQUENCE [LARGE SCALE GENOMIC DNA]</scope>
    <source>
        <strain evidence="14">CCM 4481</strain>
    </source>
</reference>
<dbReference type="SUPFAM" id="SSF52833">
    <property type="entry name" value="Thioredoxin-like"/>
    <property type="match status" value="1"/>
</dbReference>
<evidence type="ECO:0000256" key="5">
    <source>
        <dbReference type="ARBA" id="ARBA00023002"/>
    </source>
</evidence>
<dbReference type="CDD" id="cd02970">
    <property type="entry name" value="PRX_like2"/>
    <property type="match status" value="1"/>
</dbReference>
<dbReference type="InterPro" id="IPR050924">
    <property type="entry name" value="Peroxiredoxin_BCP/PrxQ"/>
</dbReference>
<keyword evidence="7" id="KW-0676">Redox-active center</keyword>
<comment type="similarity">
    <text evidence="9">Belongs to the peroxiredoxin family. BCP/PrxQ subfamily.</text>
</comment>
<keyword evidence="14" id="KW-1185">Reference proteome</keyword>
<evidence type="ECO:0000256" key="8">
    <source>
        <dbReference type="ARBA" id="ARBA00032824"/>
    </source>
</evidence>
<dbReference type="PANTHER" id="PTHR42801">
    <property type="entry name" value="THIOREDOXIN-DEPENDENT PEROXIDE REDUCTASE"/>
    <property type="match status" value="1"/>
</dbReference>
<evidence type="ECO:0000256" key="3">
    <source>
        <dbReference type="ARBA" id="ARBA00022559"/>
    </source>
</evidence>
<evidence type="ECO:0000256" key="9">
    <source>
        <dbReference type="ARBA" id="ARBA00038489"/>
    </source>
</evidence>
<evidence type="ECO:0000256" key="6">
    <source>
        <dbReference type="ARBA" id="ARBA00023157"/>
    </source>
</evidence>
<comment type="catalytic activity">
    <reaction evidence="11">
        <text>a hydroperoxide + [thioredoxin]-dithiol = an alcohol + [thioredoxin]-disulfide + H2O</text>
        <dbReference type="Rhea" id="RHEA:62620"/>
        <dbReference type="Rhea" id="RHEA-COMP:10698"/>
        <dbReference type="Rhea" id="RHEA-COMP:10700"/>
        <dbReference type="ChEBI" id="CHEBI:15377"/>
        <dbReference type="ChEBI" id="CHEBI:29950"/>
        <dbReference type="ChEBI" id="CHEBI:30879"/>
        <dbReference type="ChEBI" id="CHEBI:35924"/>
        <dbReference type="ChEBI" id="CHEBI:50058"/>
        <dbReference type="EC" id="1.11.1.24"/>
    </reaction>
</comment>
<dbReference type="InterPro" id="IPR013766">
    <property type="entry name" value="Thioredoxin_domain"/>
</dbReference>